<dbReference type="EMBL" id="BKAU01000001">
    <property type="protein sequence ID" value="GEP95139.1"/>
    <property type="molecule type" value="Genomic_DNA"/>
</dbReference>
<evidence type="ECO:0000256" key="1">
    <source>
        <dbReference type="ARBA" id="ARBA00022729"/>
    </source>
</evidence>
<evidence type="ECO:0000259" key="3">
    <source>
        <dbReference type="Pfam" id="PF11412"/>
    </source>
</evidence>
<dbReference type="Gene3D" id="2.60.40.1250">
    <property type="entry name" value="Thiol:disulfide interchange protein DsbD, N-terminal domain"/>
    <property type="match status" value="1"/>
</dbReference>
<dbReference type="InterPro" id="IPR036929">
    <property type="entry name" value="DsbDN_sf"/>
</dbReference>
<dbReference type="InterPro" id="IPR028994">
    <property type="entry name" value="Integrin_alpha_N"/>
</dbReference>
<feature type="domain" description="Thiol:disulfide interchange protein DsbD N-terminal" evidence="3">
    <location>
        <begin position="470"/>
        <end position="581"/>
    </location>
</feature>
<name>A0A512RHF5_9BACT</name>
<accession>A0A512RHF5</accession>
<keyword evidence="1 2" id="KW-0732">Signal</keyword>
<dbReference type="InterPro" id="IPR013517">
    <property type="entry name" value="FG-GAP"/>
</dbReference>
<evidence type="ECO:0000313" key="5">
    <source>
        <dbReference type="Proteomes" id="UP000321436"/>
    </source>
</evidence>
<dbReference type="OrthoDB" id="9816120at2"/>
<keyword evidence="5" id="KW-1185">Reference proteome</keyword>
<gene>
    <name evidence="4" type="ORF">CCY01nite_13990</name>
</gene>
<reference evidence="4 5" key="1">
    <citation type="submission" date="2019-07" db="EMBL/GenBank/DDBJ databases">
        <title>Whole genome shotgun sequence of Chitinophaga cymbidii NBRC 109752.</title>
        <authorList>
            <person name="Hosoyama A."/>
            <person name="Uohara A."/>
            <person name="Ohji S."/>
            <person name="Ichikawa N."/>
        </authorList>
    </citation>
    <scope>NUCLEOTIDE SEQUENCE [LARGE SCALE GENOMIC DNA]</scope>
    <source>
        <strain evidence="4 5">NBRC 109752</strain>
    </source>
</reference>
<dbReference type="PANTHER" id="PTHR44103:SF1">
    <property type="entry name" value="PROPROTEIN CONVERTASE P"/>
    <property type="match status" value="1"/>
</dbReference>
<dbReference type="Pfam" id="PF13517">
    <property type="entry name" value="FG-GAP_3"/>
    <property type="match status" value="1"/>
</dbReference>
<dbReference type="RefSeq" id="WP_146859148.1">
    <property type="nucleotide sequence ID" value="NZ_BKAU01000001.1"/>
</dbReference>
<dbReference type="Gene3D" id="2.130.10.130">
    <property type="entry name" value="Integrin alpha, N-terminal"/>
    <property type="match status" value="2"/>
</dbReference>
<dbReference type="SUPFAM" id="SSF69318">
    <property type="entry name" value="Integrin alpha N-terminal domain"/>
    <property type="match status" value="2"/>
</dbReference>
<protein>
    <recommendedName>
        <fullName evidence="3">Thiol:disulfide interchange protein DsbD N-terminal domain-containing protein</fullName>
    </recommendedName>
</protein>
<comment type="caution">
    <text evidence="4">The sequence shown here is derived from an EMBL/GenBank/DDBJ whole genome shotgun (WGS) entry which is preliminary data.</text>
</comment>
<dbReference type="PANTHER" id="PTHR44103">
    <property type="entry name" value="PROPROTEIN CONVERTASE P"/>
    <property type="match status" value="1"/>
</dbReference>
<organism evidence="4 5">
    <name type="scientific">Chitinophaga cymbidii</name>
    <dbReference type="NCBI Taxonomy" id="1096750"/>
    <lineage>
        <taxon>Bacteria</taxon>
        <taxon>Pseudomonadati</taxon>
        <taxon>Bacteroidota</taxon>
        <taxon>Chitinophagia</taxon>
        <taxon>Chitinophagales</taxon>
        <taxon>Chitinophagaceae</taxon>
        <taxon>Chitinophaga</taxon>
    </lineage>
</organism>
<dbReference type="AlphaFoldDB" id="A0A512RHF5"/>
<dbReference type="Proteomes" id="UP000321436">
    <property type="component" value="Unassembled WGS sequence"/>
</dbReference>
<feature type="chain" id="PRO_5021823843" description="Thiol:disulfide interchange protein DsbD N-terminal domain-containing protein" evidence="2">
    <location>
        <begin position="20"/>
        <end position="588"/>
    </location>
</feature>
<sequence>MKKQIVLASILLSVAHTQAQEKFPELIFTDIPGAPRLQMPFLVKGSTAPVMAERHGLAAPALWDWDGDGKNDLLIGEFETSDTASTIRVYRNTGSNRKPRFTDDFTYAKDIKGTNIAVKQWCCIGFTPQFTDLDGDGFKDLITGQYHPGEVTWFRGSKQGFLPGVQLKQAGDPKAPNNDFNYWNYSSASFGDIDGDGLPDLVTGGSSLRVSKNIGTRANPEFGYREWLLDIYGDPLDVVQYTKEDSAVLEKYGKREPSGDTKLSPFITDWDHDGTPDLLVTNSYHYTNLPAVTFFRGVKKQGKIRFERGVPLFRAKDGSKAFPGSGPRVFAGDWNNDGIDDLIMGASVPTLNNGIFSGHLAWTYEEITGIAAAGKDPGRTSAEDRKKILEKIAKDSTTRMHYLGKEGKPEYLTLRHRGYVYVFLGQKNPAKAAPADTAAVVDIQRKMLHIVKDDNPVVQYTVSAPAEVRRAELFEVTVRFDIEDGWHIYAPTGVDNGQGMIVTSVTFELPRLWNKIGPAEWPASVAMGLTEVYKGKDVTFKQRLLAPIYVKKGVYNIKCKVTFQTCNDDQCLPPQEDTVELNIEARIN</sequence>
<evidence type="ECO:0000313" key="4">
    <source>
        <dbReference type="EMBL" id="GEP95139.1"/>
    </source>
</evidence>
<evidence type="ECO:0000256" key="2">
    <source>
        <dbReference type="SAM" id="SignalP"/>
    </source>
</evidence>
<feature type="signal peptide" evidence="2">
    <location>
        <begin position="1"/>
        <end position="19"/>
    </location>
</feature>
<proteinExistence type="predicted"/>
<dbReference type="Pfam" id="PF11412">
    <property type="entry name" value="DsbD_N"/>
    <property type="match status" value="1"/>
</dbReference>
<dbReference type="InterPro" id="IPR028250">
    <property type="entry name" value="DsbDN"/>
</dbReference>